<dbReference type="InterPro" id="IPR011356">
    <property type="entry name" value="Leucine_aapep/pepB"/>
</dbReference>
<comment type="caution">
    <text evidence="7">The sequence shown here is derived from an EMBL/GenBank/DDBJ whole genome shotgun (WGS) entry which is preliminary data.</text>
</comment>
<dbReference type="PANTHER" id="PTHR11963">
    <property type="entry name" value="LEUCINE AMINOPEPTIDASE-RELATED"/>
    <property type="match status" value="1"/>
</dbReference>
<evidence type="ECO:0000313" key="8">
    <source>
        <dbReference type="Proteomes" id="UP000735302"/>
    </source>
</evidence>
<reference evidence="7 8" key="1">
    <citation type="journal article" date="2021" name="Elife">
        <title>Chloroplast acquisition without the gene transfer in kleptoplastic sea slugs, Plakobranchus ocellatus.</title>
        <authorList>
            <person name="Maeda T."/>
            <person name="Takahashi S."/>
            <person name="Yoshida T."/>
            <person name="Shimamura S."/>
            <person name="Takaki Y."/>
            <person name="Nagai Y."/>
            <person name="Toyoda A."/>
            <person name="Suzuki Y."/>
            <person name="Arimoto A."/>
            <person name="Ishii H."/>
            <person name="Satoh N."/>
            <person name="Nishiyama T."/>
            <person name="Hasebe M."/>
            <person name="Maruyama T."/>
            <person name="Minagawa J."/>
            <person name="Obokata J."/>
            <person name="Shigenobu S."/>
        </authorList>
    </citation>
    <scope>NUCLEOTIDE SEQUENCE [LARGE SCALE GENOMIC DNA]</scope>
</reference>
<dbReference type="AlphaFoldDB" id="A0AAV4CRJ4"/>
<name>A0AAV4CRJ4_9GAST</name>
<protein>
    <submittedName>
        <fullName evidence="7">Aminopeptidase w07g4.4</fullName>
    </submittedName>
</protein>
<dbReference type="SUPFAM" id="SSF53187">
    <property type="entry name" value="Zn-dependent exopeptidases"/>
    <property type="match status" value="1"/>
</dbReference>
<evidence type="ECO:0000259" key="6">
    <source>
        <dbReference type="Pfam" id="PF00883"/>
    </source>
</evidence>
<evidence type="ECO:0000256" key="4">
    <source>
        <dbReference type="ARBA" id="ARBA00022801"/>
    </source>
</evidence>
<dbReference type="Gene3D" id="3.40.630.10">
    <property type="entry name" value="Zn peptidases"/>
    <property type="match status" value="1"/>
</dbReference>
<evidence type="ECO:0000256" key="1">
    <source>
        <dbReference type="ARBA" id="ARBA00009528"/>
    </source>
</evidence>
<evidence type="ECO:0000256" key="2">
    <source>
        <dbReference type="ARBA" id="ARBA00022438"/>
    </source>
</evidence>
<dbReference type="GO" id="GO:0005737">
    <property type="term" value="C:cytoplasm"/>
    <property type="evidence" value="ECO:0007669"/>
    <property type="project" value="InterPro"/>
</dbReference>
<proteinExistence type="inferred from homology"/>
<comment type="similarity">
    <text evidence="1">Belongs to the peptidase M17 family.</text>
</comment>
<keyword evidence="8" id="KW-1185">Reference proteome</keyword>
<dbReference type="EMBL" id="BLXT01006904">
    <property type="protein sequence ID" value="GFO34450.1"/>
    <property type="molecule type" value="Genomic_DNA"/>
</dbReference>
<evidence type="ECO:0000256" key="5">
    <source>
        <dbReference type="SAM" id="MobiDB-lite"/>
    </source>
</evidence>
<dbReference type="GO" id="GO:0070006">
    <property type="term" value="F:metalloaminopeptidase activity"/>
    <property type="evidence" value="ECO:0007669"/>
    <property type="project" value="InterPro"/>
</dbReference>
<dbReference type="GO" id="GO:0030145">
    <property type="term" value="F:manganese ion binding"/>
    <property type="evidence" value="ECO:0007669"/>
    <property type="project" value="InterPro"/>
</dbReference>
<organism evidence="7 8">
    <name type="scientific">Plakobranchus ocellatus</name>
    <dbReference type="NCBI Taxonomy" id="259542"/>
    <lineage>
        <taxon>Eukaryota</taxon>
        <taxon>Metazoa</taxon>
        <taxon>Spiralia</taxon>
        <taxon>Lophotrochozoa</taxon>
        <taxon>Mollusca</taxon>
        <taxon>Gastropoda</taxon>
        <taxon>Heterobranchia</taxon>
        <taxon>Euthyneura</taxon>
        <taxon>Panpulmonata</taxon>
        <taxon>Sacoglossa</taxon>
        <taxon>Placobranchoidea</taxon>
        <taxon>Plakobranchidae</taxon>
        <taxon>Plakobranchus</taxon>
    </lineage>
</organism>
<keyword evidence="2 7" id="KW-0031">Aminopeptidase</keyword>
<sequence>MAIATLTGHAASMVGRHYTVILDNGPAMAQNIAQSMQAAGEEYGEPLEISRIRREDYKNHKGESQYDDIRQTGSSSSRGHQGPAAFLIMASGLDQHGKNSSQPLPYTHLDIAGSAKMPLKYTSPGVPVIALSGHFVLNQKIVD</sequence>
<feature type="compositionally biased region" description="Basic and acidic residues" evidence="5">
    <location>
        <begin position="56"/>
        <end position="70"/>
    </location>
</feature>
<feature type="domain" description="Cytosol aminopeptidase" evidence="6">
    <location>
        <begin position="2"/>
        <end position="117"/>
    </location>
</feature>
<dbReference type="Pfam" id="PF00883">
    <property type="entry name" value="Peptidase_M17"/>
    <property type="match status" value="1"/>
</dbReference>
<evidence type="ECO:0000256" key="3">
    <source>
        <dbReference type="ARBA" id="ARBA00022670"/>
    </source>
</evidence>
<dbReference type="InterPro" id="IPR000819">
    <property type="entry name" value="Peptidase_M17_C"/>
</dbReference>
<dbReference type="PANTHER" id="PTHR11963:SF48">
    <property type="entry name" value="DIPEPTIDASE B, ISOFORM A"/>
    <property type="match status" value="1"/>
</dbReference>
<evidence type="ECO:0000313" key="7">
    <source>
        <dbReference type="EMBL" id="GFO34450.1"/>
    </source>
</evidence>
<dbReference type="GO" id="GO:0006508">
    <property type="term" value="P:proteolysis"/>
    <property type="evidence" value="ECO:0007669"/>
    <property type="project" value="UniProtKB-KW"/>
</dbReference>
<dbReference type="Proteomes" id="UP000735302">
    <property type="component" value="Unassembled WGS sequence"/>
</dbReference>
<keyword evidence="4" id="KW-0378">Hydrolase</keyword>
<feature type="region of interest" description="Disordered" evidence="5">
    <location>
        <begin position="56"/>
        <end position="82"/>
    </location>
</feature>
<accession>A0AAV4CRJ4</accession>
<keyword evidence="3" id="KW-0645">Protease</keyword>
<gene>
    <name evidence="7" type="ORF">PoB_006095500</name>
</gene>